<feature type="region of interest" description="Disordered" evidence="5">
    <location>
        <begin position="54"/>
        <end position="88"/>
    </location>
</feature>
<dbReference type="GO" id="GO:0032993">
    <property type="term" value="C:protein-DNA complex"/>
    <property type="evidence" value="ECO:0007669"/>
    <property type="project" value="TreeGrafter"/>
</dbReference>
<evidence type="ECO:0000256" key="5">
    <source>
        <dbReference type="SAM" id="MobiDB-lite"/>
    </source>
</evidence>
<comment type="subcellular location">
    <subcellularLocation>
        <location evidence="1">Cytoplasm</location>
        <location evidence="1">Nucleoid</location>
    </subcellularLocation>
</comment>
<evidence type="ECO:0000313" key="8">
    <source>
        <dbReference type="Proteomes" id="UP000019063"/>
    </source>
</evidence>
<evidence type="ECO:0000256" key="2">
    <source>
        <dbReference type="ARBA" id="ARBA00010610"/>
    </source>
</evidence>
<evidence type="ECO:0000313" key="7">
    <source>
        <dbReference type="EMBL" id="ETW10834.1"/>
    </source>
</evidence>
<dbReference type="GO" id="GO:0001217">
    <property type="term" value="F:DNA-binding transcription repressor activity"/>
    <property type="evidence" value="ECO:0007669"/>
    <property type="project" value="TreeGrafter"/>
</dbReference>
<evidence type="ECO:0000256" key="4">
    <source>
        <dbReference type="ARBA" id="ARBA00023125"/>
    </source>
</evidence>
<comment type="similarity">
    <text evidence="2">Belongs to the histone-like protein H-NS family.</text>
</comment>
<dbReference type="SUPFAM" id="SSF81273">
    <property type="entry name" value="H-NS histone-like proteins"/>
    <property type="match status" value="1"/>
</dbReference>
<protein>
    <submittedName>
        <fullName evidence="7">Histone-like nucleoid-structuring protein H-NS</fullName>
    </submittedName>
</protein>
<dbReference type="Pfam" id="PF00816">
    <property type="entry name" value="Histone_HNS"/>
    <property type="match status" value="1"/>
</dbReference>
<dbReference type="GO" id="GO:0000976">
    <property type="term" value="F:transcription cis-regulatory region binding"/>
    <property type="evidence" value="ECO:0007669"/>
    <property type="project" value="TreeGrafter"/>
</dbReference>
<dbReference type="GO" id="GO:0005829">
    <property type="term" value="C:cytosol"/>
    <property type="evidence" value="ECO:0007669"/>
    <property type="project" value="TreeGrafter"/>
</dbReference>
<evidence type="ECO:0000259" key="6">
    <source>
        <dbReference type="SMART" id="SM00528"/>
    </source>
</evidence>
<dbReference type="RefSeq" id="WP_338110937.1">
    <property type="nucleotide sequence ID" value="NZ_AQQW01000023.1"/>
</dbReference>
<dbReference type="GO" id="GO:0003681">
    <property type="term" value="F:bent DNA binding"/>
    <property type="evidence" value="ECO:0007669"/>
    <property type="project" value="TreeGrafter"/>
</dbReference>
<dbReference type="InterPro" id="IPR037150">
    <property type="entry name" value="H-NS_C_dom_sf"/>
</dbReference>
<name>W4HDM9_9RHOB</name>
<evidence type="ECO:0000256" key="3">
    <source>
        <dbReference type="ARBA" id="ARBA00022490"/>
    </source>
</evidence>
<dbReference type="InterPro" id="IPR027444">
    <property type="entry name" value="H-NS_C_dom"/>
</dbReference>
<organism evidence="7 8">
    <name type="scientific">Roseivivax marinus</name>
    <dbReference type="NCBI Taxonomy" id="1379903"/>
    <lineage>
        <taxon>Bacteria</taxon>
        <taxon>Pseudomonadati</taxon>
        <taxon>Pseudomonadota</taxon>
        <taxon>Alphaproteobacteria</taxon>
        <taxon>Rhodobacterales</taxon>
        <taxon>Roseobacteraceae</taxon>
        <taxon>Roseivivax</taxon>
    </lineage>
</organism>
<dbReference type="Gene3D" id="4.10.430.10">
    <property type="entry name" value="Histone-like protein H-NS, C-terminal domain"/>
    <property type="match status" value="1"/>
</dbReference>
<keyword evidence="4" id="KW-0238">DNA-binding</keyword>
<dbReference type="EMBL" id="AQQW01000023">
    <property type="protein sequence ID" value="ETW10834.1"/>
    <property type="molecule type" value="Genomic_DNA"/>
</dbReference>
<dbReference type="Proteomes" id="UP000019063">
    <property type="component" value="Unassembled WGS sequence"/>
</dbReference>
<proteinExistence type="inferred from homology"/>
<dbReference type="SMART" id="SM00528">
    <property type="entry name" value="HNS"/>
    <property type="match status" value="1"/>
</dbReference>
<keyword evidence="3" id="KW-0963">Cytoplasm</keyword>
<dbReference type="eggNOG" id="COG2916">
    <property type="taxonomic scope" value="Bacteria"/>
</dbReference>
<dbReference type="GO" id="GO:0009295">
    <property type="term" value="C:nucleoid"/>
    <property type="evidence" value="ECO:0007669"/>
    <property type="project" value="UniProtKB-SubCell"/>
</dbReference>
<dbReference type="PANTHER" id="PTHR38097">
    <property type="match status" value="1"/>
</dbReference>
<keyword evidence="8" id="KW-1185">Reference proteome</keyword>
<evidence type="ECO:0000256" key="1">
    <source>
        <dbReference type="ARBA" id="ARBA00004453"/>
    </source>
</evidence>
<feature type="domain" description="DNA-binding protein H-NS-like C-terminal" evidence="6">
    <location>
        <begin position="61"/>
        <end position="106"/>
    </location>
</feature>
<dbReference type="AlphaFoldDB" id="W4HDM9"/>
<dbReference type="PATRIC" id="fig|1317118.6.peg.4159"/>
<accession>W4HDM9</accession>
<dbReference type="PANTHER" id="PTHR38097:SF2">
    <property type="entry name" value="DNA-BINDING PROTEIN STPA"/>
    <property type="match status" value="1"/>
</dbReference>
<reference evidence="7 8" key="1">
    <citation type="journal article" date="2014" name="Antonie Van Leeuwenhoek">
        <title>Roseivivax atlanticus sp. nov., isolated from surface seawater of the Atlantic Ocean.</title>
        <authorList>
            <person name="Li G."/>
            <person name="Lai Q."/>
            <person name="Liu X."/>
            <person name="Sun F."/>
            <person name="Shao Z."/>
        </authorList>
    </citation>
    <scope>NUCLEOTIDE SEQUENCE [LARGE SCALE GENOMIC DNA]</scope>
    <source>
        <strain evidence="7 8">22II-s10s</strain>
    </source>
</reference>
<dbReference type="GO" id="GO:0003680">
    <property type="term" value="F:minor groove of adenine-thymine-rich DNA binding"/>
    <property type="evidence" value="ECO:0007669"/>
    <property type="project" value="TreeGrafter"/>
</dbReference>
<gene>
    <name evidence="7" type="ORF">ATO8_20304</name>
</gene>
<comment type="caution">
    <text evidence="7">The sequence shown here is derived from an EMBL/GenBank/DDBJ whole genome shotgun (WGS) entry which is preliminary data.</text>
</comment>
<sequence length="108" mass="11882">MERIDLDAMERDELITLQKKVDKALKDYDARKRAEAIAAARDAAKEHGYALDDLLQGGSGAGGKAKGVPKYANPENPSDTWTGRGRKPKWLEERLAAGADQEEFLIKA</sequence>